<dbReference type="Proteomes" id="UP001442841">
    <property type="component" value="Chromosome"/>
</dbReference>
<evidence type="ECO:0000256" key="5">
    <source>
        <dbReference type="ARBA" id="ARBA00022475"/>
    </source>
</evidence>
<dbReference type="CDD" id="cd20070">
    <property type="entry name" value="5TM_YidC_Alb3"/>
    <property type="match status" value="1"/>
</dbReference>
<keyword evidence="5" id="KW-1003">Cell membrane</keyword>
<feature type="transmembrane region" description="Helical" evidence="18">
    <location>
        <begin position="113"/>
        <end position="134"/>
    </location>
</feature>
<feature type="transmembrane region" description="Helical" evidence="18">
    <location>
        <begin position="220"/>
        <end position="244"/>
    </location>
</feature>
<evidence type="ECO:0000256" key="12">
    <source>
        <dbReference type="ARBA" id="ARBA00026028"/>
    </source>
</evidence>
<evidence type="ECO:0000259" key="19">
    <source>
        <dbReference type="Pfam" id="PF02096"/>
    </source>
</evidence>
<keyword evidence="4" id="KW-0813">Transport</keyword>
<comment type="function">
    <text evidence="11">Required for the insertion and/or proper folding and/or complex formation of integral membrane proteins into the membrane. Involved in integration of membrane proteins that insert both dependently and independently of the Sec translocase complex, as well as at least some lipoproteins. Aids folding of multispanning membrane proteins.</text>
</comment>
<keyword evidence="6 16" id="KW-0812">Transmembrane</keyword>
<feature type="compositionally biased region" description="Basic residues" evidence="17">
    <location>
        <begin position="329"/>
        <end position="340"/>
    </location>
</feature>
<evidence type="ECO:0000256" key="7">
    <source>
        <dbReference type="ARBA" id="ARBA00022927"/>
    </source>
</evidence>
<feature type="transmembrane region" description="Helical" evidence="18">
    <location>
        <begin position="21"/>
        <end position="40"/>
    </location>
</feature>
<dbReference type="InterPro" id="IPR001708">
    <property type="entry name" value="YidC/ALB3/OXA1/COX18"/>
</dbReference>
<feature type="domain" description="Membrane insertase YidC/Oxa/ALB C-terminal" evidence="19">
    <location>
        <begin position="48"/>
        <end position="259"/>
    </location>
</feature>
<keyword evidence="8 18" id="KW-1133">Transmembrane helix</keyword>
<evidence type="ECO:0000313" key="21">
    <source>
        <dbReference type="Proteomes" id="UP001442841"/>
    </source>
</evidence>
<evidence type="ECO:0000256" key="15">
    <source>
        <dbReference type="ARBA" id="ARBA00033342"/>
    </source>
</evidence>
<dbReference type="Pfam" id="PF02096">
    <property type="entry name" value="60KD_IMP"/>
    <property type="match status" value="1"/>
</dbReference>
<evidence type="ECO:0000256" key="11">
    <source>
        <dbReference type="ARBA" id="ARBA00025034"/>
    </source>
</evidence>
<evidence type="ECO:0000256" key="2">
    <source>
        <dbReference type="ARBA" id="ARBA00010527"/>
    </source>
</evidence>
<feature type="transmembrane region" description="Helical" evidence="18">
    <location>
        <begin position="154"/>
        <end position="173"/>
    </location>
</feature>
<evidence type="ECO:0000256" key="9">
    <source>
        <dbReference type="ARBA" id="ARBA00023136"/>
    </source>
</evidence>
<dbReference type="NCBIfam" id="TIGR03592">
    <property type="entry name" value="yidC_oxa1_cterm"/>
    <property type="match status" value="1"/>
</dbReference>
<comment type="subunit">
    <text evidence="12">Interacts with the Sec translocase complex via SecD. Specifically interacts with transmembrane segments of nascent integral membrane proteins during membrane integration.</text>
</comment>
<evidence type="ECO:0000256" key="4">
    <source>
        <dbReference type="ARBA" id="ARBA00022448"/>
    </source>
</evidence>
<keyword evidence="7" id="KW-0653">Protein transport</keyword>
<evidence type="ECO:0000256" key="16">
    <source>
        <dbReference type="RuleBase" id="RU003945"/>
    </source>
</evidence>
<comment type="subcellular location">
    <subcellularLocation>
        <location evidence="1">Cell membrane</location>
        <topology evidence="1">Multi-pass membrane protein</topology>
    </subcellularLocation>
    <subcellularLocation>
        <location evidence="16">Membrane</location>
        <topology evidence="16">Multi-pass membrane protein</topology>
    </subcellularLocation>
</comment>
<dbReference type="PANTHER" id="PTHR12428:SF65">
    <property type="entry name" value="CYTOCHROME C OXIDASE ASSEMBLY PROTEIN COX18, MITOCHONDRIAL"/>
    <property type="match status" value="1"/>
</dbReference>
<dbReference type="InterPro" id="IPR047196">
    <property type="entry name" value="YidC_ALB_C"/>
</dbReference>
<evidence type="ECO:0000256" key="17">
    <source>
        <dbReference type="SAM" id="MobiDB-lite"/>
    </source>
</evidence>
<proteinExistence type="inferred from homology"/>
<feature type="transmembrane region" description="Helical" evidence="18">
    <location>
        <begin position="46"/>
        <end position="68"/>
    </location>
</feature>
<feature type="region of interest" description="Disordered" evidence="17">
    <location>
        <begin position="283"/>
        <end position="340"/>
    </location>
</feature>
<dbReference type="PANTHER" id="PTHR12428">
    <property type="entry name" value="OXA1"/>
    <property type="match status" value="1"/>
</dbReference>
<keyword evidence="9 18" id="KW-0472">Membrane</keyword>
<evidence type="ECO:0000256" key="13">
    <source>
        <dbReference type="ARBA" id="ARBA00031538"/>
    </source>
</evidence>
<evidence type="ECO:0000256" key="1">
    <source>
        <dbReference type="ARBA" id="ARBA00004651"/>
    </source>
</evidence>
<comment type="similarity">
    <text evidence="2">Belongs to the OXA1/ALB3/YidC family. Type 1 subfamily.</text>
</comment>
<dbReference type="NCBIfam" id="NF002350">
    <property type="entry name" value="PRK01315.1"/>
    <property type="match status" value="1"/>
</dbReference>
<protein>
    <recommendedName>
        <fullName evidence="3">Membrane protein insertase YidC</fullName>
    </recommendedName>
    <alternativeName>
        <fullName evidence="15">Foldase YidC</fullName>
    </alternativeName>
    <alternativeName>
        <fullName evidence="14">Membrane integrase YidC</fullName>
    </alternativeName>
    <alternativeName>
        <fullName evidence="13">Membrane protein YidC</fullName>
    </alternativeName>
</protein>
<feature type="transmembrane region" description="Helical" evidence="18">
    <location>
        <begin position="180"/>
        <end position="200"/>
    </location>
</feature>
<organism evidence="20 21">
    <name type="scientific">Ammonicoccus fulvus</name>
    <dbReference type="NCBI Taxonomy" id="3138240"/>
    <lineage>
        <taxon>Bacteria</taxon>
        <taxon>Bacillati</taxon>
        <taxon>Actinomycetota</taxon>
        <taxon>Actinomycetes</taxon>
        <taxon>Propionibacteriales</taxon>
        <taxon>Propionibacteriaceae</taxon>
        <taxon>Ammonicoccus</taxon>
    </lineage>
</organism>
<name>A0ABZ3FXN4_9ACTN</name>
<evidence type="ECO:0000256" key="18">
    <source>
        <dbReference type="SAM" id="Phobius"/>
    </source>
</evidence>
<accession>A0ABZ3FXN4</accession>
<evidence type="ECO:0000256" key="10">
    <source>
        <dbReference type="ARBA" id="ARBA00023186"/>
    </source>
</evidence>
<evidence type="ECO:0000313" key="20">
    <source>
        <dbReference type="EMBL" id="XAN09351.1"/>
    </source>
</evidence>
<sequence length="340" mass="37800">MENLVLLAPMAGFWDTLMAPLYWAVSGLLVLAHNLFSPLFGADSGLTWTLSIILLTIVIRTLLIPLFVKQIRSSRNMQLLQPKVRELQKKYSHDREKLGQETMKLYKDEGVNPMASCFPLLLQMPIFFALFQVLNSAARGVPKGTFMTQELADSVAQATIFGARIAGTFLPLNQFGAEQILALILILAMVGTQFYVQLQLMGKNMPPDAMTGPMAQQQKMMLYVLPIVFGVGGVAFPIGVLIYWTASNLWSMGQQFYVIRQSPTPGTPAYAAWEARMRMKGHDPATLRPGVRPPKKAKAAAVATETPVEPTNEELAAGDPNTPRVQRQQPRRQTRSNRKR</sequence>
<keyword evidence="10" id="KW-0143">Chaperone</keyword>
<evidence type="ECO:0000256" key="14">
    <source>
        <dbReference type="ARBA" id="ARBA00033245"/>
    </source>
</evidence>
<dbReference type="InterPro" id="IPR028055">
    <property type="entry name" value="YidC/Oxa/ALB_C"/>
</dbReference>
<evidence type="ECO:0000256" key="8">
    <source>
        <dbReference type="ARBA" id="ARBA00022989"/>
    </source>
</evidence>
<gene>
    <name evidence="20" type="primary">yidC</name>
    <name evidence="20" type="ORF">AADG42_19175</name>
</gene>
<feature type="compositionally biased region" description="Low complexity" evidence="17">
    <location>
        <begin position="299"/>
        <end position="310"/>
    </location>
</feature>
<dbReference type="EMBL" id="CP154795">
    <property type="protein sequence ID" value="XAN09351.1"/>
    <property type="molecule type" value="Genomic_DNA"/>
</dbReference>
<keyword evidence="21" id="KW-1185">Reference proteome</keyword>
<evidence type="ECO:0000256" key="3">
    <source>
        <dbReference type="ARBA" id="ARBA00015325"/>
    </source>
</evidence>
<evidence type="ECO:0000256" key="6">
    <source>
        <dbReference type="ARBA" id="ARBA00022692"/>
    </source>
</evidence>
<reference evidence="20 21" key="1">
    <citation type="submission" date="2024-04" db="EMBL/GenBank/DDBJ databases">
        <title>Isolation of an actinomycete strain from pig manure.</title>
        <authorList>
            <person name="Gong T."/>
            <person name="Yu Z."/>
            <person name="An M."/>
            <person name="Wei C."/>
            <person name="Yang W."/>
            <person name="Liu L."/>
        </authorList>
    </citation>
    <scope>NUCLEOTIDE SEQUENCE [LARGE SCALE GENOMIC DNA]</scope>
    <source>
        <strain evidence="20 21">ZF39</strain>
    </source>
</reference>